<dbReference type="EMBL" id="NHTK01000360">
    <property type="protein sequence ID" value="PPR07692.1"/>
    <property type="molecule type" value="Genomic_DNA"/>
</dbReference>
<dbReference type="OrthoDB" id="2799068at2759"/>
<proteinExistence type="predicted"/>
<evidence type="ECO:0000313" key="3">
    <source>
        <dbReference type="Proteomes" id="UP000284842"/>
    </source>
</evidence>
<dbReference type="InterPro" id="IPR011333">
    <property type="entry name" value="SKP1/BTB/POZ_sf"/>
</dbReference>
<dbReference type="InParanoid" id="A0A409YXG2"/>
<dbReference type="Proteomes" id="UP000284842">
    <property type="component" value="Unassembled WGS sequence"/>
</dbReference>
<organism evidence="2 3">
    <name type="scientific">Panaeolus cyanescens</name>
    <dbReference type="NCBI Taxonomy" id="181874"/>
    <lineage>
        <taxon>Eukaryota</taxon>
        <taxon>Fungi</taxon>
        <taxon>Dikarya</taxon>
        <taxon>Basidiomycota</taxon>
        <taxon>Agaricomycotina</taxon>
        <taxon>Agaricomycetes</taxon>
        <taxon>Agaricomycetidae</taxon>
        <taxon>Agaricales</taxon>
        <taxon>Agaricineae</taxon>
        <taxon>Galeropsidaceae</taxon>
        <taxon>Panaeolus</taxon>
    </lineage>
</organism>
<dbReference type="CDD" id="cd18186">
    <property type="entry name" value="BTB_POZ_ZBTB_KLHL-like"/>
    <property type="match status" value="1"/>
</dbReference>
<protein>
    <recommendedName>
        <fullName evidence="1">BTB domain-containing protein</fullName>
    </recommendedName>
</protein>
<reference evidence="2 3" key="1">
    <citation type="journal article" date="2018" name="Evol. Lett.">
        <title>Horizontal gene cluster transfer increased hallucinogenic mushroom diversity.</title>
        <authorList>
            <person name="Reynolds H.T."/>
            <person name="Vijayakumar V."/>
            <person name="Gluck-Thaler E."/>
            <person name="Korotkin H.B."/>
            <person name="Matheny P.B."/>
            <person name="Slot J.C."/>
        </authorList>
    </citation>
    <scope>NUCLEOTIDE SEQUENCE [LARGE SCALE GENOMIC DNA]</scope>
    <source>
        <strain evidence="2 3">2629</strain>
    </source>
</reference>
<feature type="domain" description="BTB" evidence="1">
    <location>
        <begin position="55"/>
        <end position="120"/>
    </location>
</feature>
<accession>A0A409YXG2</accession>
<comment type="caution">
    <text evidence="2">The sequence shown here is derived from an EMBL/GenBank/DDBJ whole genome shotgun (WGS) entry which is preliminary data.</text>
</comment>
<gene>
    <name evidence="2" type="ORF">CVT24_003901</name>
</gene>
<dbReference type="Pfam" id="PF00651">
    <property type="entry name" value="BTB"/>
    <property type="match status" value="1"/>
</dbReference>
<evidence type="ECO:0000259" key="1">
    <source>
        <dbReference type="PROSITE" id="PS50097"/>
    </source>
</evidence>
<evidence type="ECO:0000313" key="2">
    <source>
        <dbReference type="EMBL" id="PPR07692.1"/>
    </source>
</evidence>
<dbReference type="Gene3D" id="3.30.710.10">
    <property type="entry name" value="Potassium Channel Kv1.1, Chain A"/>
    <property type="match status" value="1"/>
</dbReference>
<dbReference type="PROSITE" id="PS50097">
    <property type="entry name" value="BTB"/>
    <property type="match status" value="1"/>
</dbReference>
<dbReference type="InterPro" id="IPR000210">
    <property type="entry name" value="BTB/POZ_dom"/>
</dbReference>
<dbReference type="SUPFAM" id="SSF54695">
    <property type="entry name" value="POZ domain"/>
    <property type="match status" value="1"/>
</dbReference>
<keyword evidence="3" id="KW-1185">Reference proteome</keyword>
<name>A0A409YXG2_9AGAR</name>
<dbReference type="AlphaFoldDB" id="A0A409YXG2"/>
<sequence length="357" mass="40127">MPKCSSTTVAVLKRRRAQPWASNREPIKTAMILQPTTTPASSSYTKSSNFWLDDGNVIIQAQNTRFKVHESVLCQQSPQFIKFQGPRRPSPEDSVCEVVIVDELEDSVDLLLSALYGDDIPSRFTYSNAKTVTRLLDIAARYNFEAVKQQCLETLQSFFPLHVPQDQLREPDYNDDIYYILNIVHRHSLHSILPSVYLHFFSRNSMHCLLQAISTKGRPCDLPNDPLIISHVQLCMSKLSIAVSSFFASLNFSATPPLPPCTLSTNTCSDTLRTASFSAMADCFIAGRVIFPPSTPSSKHGSGDWDNLCDSCLDEYCLLYEAGITKLFDSIPEIFGYESTEAWESLDDFTPYKFNVL</sequence>